<reference evidence="17 18" key="1">
    <citation type="submission" date="2012-08" db="EMBL/GenBank/DDBJ databases">
        <title>Whole genome shotgun sequence of Kineosphaera limosa NBRC 100340.</title>
        <authorList>
            <person name="Yoshida I."/>
            <person name="Isaki S."/>
            <person name="Hosoyama A."/>
            <person name="Tsuchikane K."/>
            <person name="Katsumata H."/>
            <person name="Ando Y."/>
            <person name="Ohji S."/>
            <person name="Hamada M."/>
            <person name="Tamura T."/>
            <person name="Yamazoe A."/>
            <person name="Yamazaki S."/>
            <person name="Fujita N."/>
        </authorList>
    </citation>
    <scope>NUCLEOTIDE SEQUENCE [LARGE SCALE GENOMIC DNA]</scope>
    <source>
        <strain evidence="17 18">NBRC 100340</strain>
    </source>
</reference>
<dbReference type="InterPro" id="IPR041280">
    <property type="entry name" value="Big_10"/>
</dbReference>
<dbReference type="UniPathway" id="UPA00219"/>
<dbReference type="GO" id="GO:0008360">
    <property type="term" value="P:regulation of cell shape"/>
    <property type="evidence" value="ECO:0007669"/>
    <property type="project" value="UniProtKB-UniRule"/>
</dbReference>
<evidence type="ECO:0000256" key="9">
    <source>
        <dbReference type="ARBA" id="ARBA00023288"/>
    </source>
</evidence>
<feature type="active site" description="Nucleophile" evidence="13">
    <location>
        <position position="356"/>
    </location>
</feature>
<dbReference type="Gene3D" id="2.40.440.10">
    <property type="entry name" value="L,D-transpeptidase catalytic domain-like"/>
    <property type="match status" value="1"/>
</dbReference>
<protein>
    <recommendedName>
        <fullName evidence="16">L,D-TPase catalytic domain-containing protein</fullName>
    </recommendedName>
</protein>
<keyword evidence="5 13" id="KW-0133">Cell shape</keyword>
<keyword evidence="6 13" id="KW-0573">Peptidoglycan synthesis</keyword>
<feature type="compositionally biased region" description="Low complexity" evidence="14">
    <location>
        <begin position="440"/>
        <end position="457"/>
    </location>
</feature>
<evidence type="ECO:0000256" key="15">
    <source>
        <dbReference type="SAM" id="SignalP"/>
    </source>
</evidence>
<feature type="domain" description="L,D-TPase catalytic" evidence="16">
    <location>
        <begin position="253"/>
        <end position="380"/>
    </location>
</feature>
<feature type="compositionally biased region" description="Polar residues" evidence="14">
    <location>
        <begin position="35"/>
        <end position="48"/>
    </location>
</feature>
<keyword evidence="9" id="KW-0449">Lipoprotein</keyword>
<name>K6WSX1_9MICO</name>
<evidence type="ECO:0000256" key="7">
    <source>
        <dbReference type="ARBA" id="ARBA00023136"/>
    </source>
</evidence>
<dbReference type="GO" id="GO:0071555">
    <property type="term" value="P:cell wall organization"/>
    <property type="evidence" value="ECO:0007669"/>
    <property type="project" value="UniProtKB-UniRule"/>
</dbReference>
<evidence type="ECO:0000256" key="4">
    <source>
        <dbReference type="ARBA" id="ARBA00022729"/>
    </source>
</evidence>
<evidence type="ECO:0000256" key="3">
    <source>
        <dbReference type="ARBA" id="ARBA00022679"/>
    </source>
</evidence>
<dbReference type="GO" id="GO:0005576">
    <property type="term" value="C:extracellular region"/>
    <property type="evidence" value="ECO:0007669"/>
    <property type="project" value="TreeGrafter"/>
</dbReference>
<dbReference type="InterPro" id="IPR005490">
    <property type="entry name" value="LD_TPept_cat_dom"/>
</dbReference>
<dbReference type="PANTHER" id="PTHR30582">
    <property type="entry name" value="L,D-TRANSPEPTIDASE"/>
    <property type="match status" value="1"/>
</dbReference>
<evidence type="ECO:0000256" key="13">
    <source>
        <dbReference type="PROSITE-ProRule" id="PRU01373"/>
    </source>
</evidence>
<proteinExistence type="predicted"/>
<dbReference type="CDD" id="cd16913">
    <property type="entry name" value="YkuD_like"/>
    <property type="match status" value="1"/>
</dbReference>
<dbReference type="Pfam" id="PF03734">
    <property type="entry name" value="YkuD"/>
    <property type="match status" value="1"/>
</dbReference>
<evidence type="ECO:0000259" key="16">
    <source>
        <dbReference type="PROSITE" id="PS52029"/>
    </source>
</evidence>
<dbReference type="Gene3D" id="2.60.40.3780">
    <property type="match status" value="1"/>
</dbReference>
<organism evidence="17 18">
    <name type="scientific">Kineosphaera limosa NBRC 100340</name>
    <dbReference type="NCBI Taxonomy" id="1184609"/>
    <lineage>
        <taxon>Bacteria</taxon>
        <taxon>Bacillati</taxon>
        <taxon>Actinomycetota</taxon>
        <taxon>Actinomycetes</taxon>
        <taxon>Micrococcales</taxon>
        <taxon>Dermatophilaceae</taxon>
        <taxon>Kineosphaera</taxon>
    </lineage>
</organism>
<feature type="active site" description="Proton donor/acceptor" evidence="13">
    <location>
        <position position="338"/>
    </location>
</feature>
<keyword evidence="3" id="KW-0808">Transferase</keyword>
<keyword evidence="2" id="KW-1003">Cell membrane</keyword>
<dbReference type="CDD" id="cd13432">
    <property type="entry name" value="LDT_IgD_like_2"/>
    <property type="match status" value="1"/>
</dbReference>
<dbReference type="FunFam" id="2.40.440.10:FF:000005">
    <property type="entry name" value="L,D-transpeptidase 2"/>
    <property type="match status" value="1"/>
</dbReference>
<feature type="region of interest" description="Disordered" evidence="14">
    <location>
        <begin position="35"/>
        <end position="59"/>
    </location>
</feature>
<gene>
    <name evidence="17" type="ORF">KILIM_052_00190</name>
</gene>
<dbReference type="Gene3D" id="2.60.40.3710">
    <property type="match status" value="1"/>
</dbReference>
<feature type="compositionally biased region" description="Low complexity" evidence="14">
    <location>
        <begin position="407"/>
        <end position="427"/>
    </location>
</feature>
<feature type="compositionally biased region" description="Pro residues" evidence="14">
    <location>
        <begin position="428"/>
        <end position="439"/>
    </location>
</feature>
<dbReference type="EMBL" id="BAHD01000052">
    <property type="protein sequence ID" value="GAB96921.1"/>
    <property type="molecule type" value="Genomic_DNA"/>
</dbReference>
<dbReference type="InterPro" id="IPR050979">
    <property type="entry name" value="LD-transpeptidase"/>
</dbReference>
<feature type="region of interest" description="Disordered" evidence="14">
    <location>
        <begin position="407"/>
        <end position="457"/>
    </location>
</feature>
<evidence type="ECO:0000256" key="1">
    <source>
        <dbReference type="ARBA" id="ARBA00004752"/>
    </source>
</evidence>
<evidence type="ECO:0000256" key="11">
    <source>
        <dbReference type="ARBA" id="ARBA00023316"/>
    </source>
</evidence>
<accession>K6WSX1</accession>
<dbReference type="SUPFAM" id="SSF141523">
    <property type="entry name" value="L,D-transpeptidase catalytic domain-like"/>
    <property type="match status" value="1"/>
</dbReference>
<sequence length="457" mass="48915">MNPPSAANRSFRAPGSVRSVASLVAVAALVATTAGCQAQSQAGPQGQESPEPPAPPVSFQASVKEGAKDVRPDTAVTVSASQGNLHTVVLADPKGKELKGQIKPDGTWGLVDMLSPGTKYTIKATGESQDGTPGTFSRDFATLVPKVEATYRVTPDGQTVGVGMPVMVTFDSAVMTPEMRANVERRVSIKTEPKQEGSWGWHSERELFWRPKEYWKPNTKVTVNAPLRGVQTGEKKWITEDKGAAFTIAKRARISTVDVNGHSMTVRENGKVVGTYPVSNGQATANWQTRSGTKIITEKQKFMVMDAATLGVPKDDPNYYRTEVDYAMRVTNTGEFLHSAPWSVWAQGRRNVSHGCVNMGPRAAREMFNASVVGDVVDFVNSPRKMKMHEGVGVWLVSYDQWKARSALAKKATAKPSPSKTGKATPAPSSPSPATPSPSVPAATDAAARPQESAPAA</sequence>
<dbReference type="OrthoDB" id="5242354at2"/>
<dbReference type="InterPro" id="IPR038063">
    <property type="entry name" value="Transpep_catalytic_dom"/>
</dbReference>
<keyword evidence="10" id="KW-0012">Acyltransferase</keyword>
<evidence type="ECO:0000313" key="18">
    <source>
        <dbReference type="Proteomes" id="UP000008366"/>
    </source>
</evidence>
<comment type="pathway">
    <text evidence="12">Glycan biosynthesis.</text>
</comment>
<keyword evidence="7" id="KW-0472">Membrane</keyword>
<dbReference type="AlphaFoldDB" id="K6WSX1"/>
<evidence type="ECO:0000256" key="14">
    <source>
        <dbReference type="SAM" id="MobiDB-lite"/>
    </source>
</evidence>
<evidence type="ECO:0000256" key="6">
    <source>
        <dbReference type="ARBA" id="ARBA00022984"/>
    </source>
</evidence>
<dbReference type="GO" id="GO:0018104">
    <property type="term" value="P:peptidoglycan-protein cross-linking"/>
    <property type="evidence" value="ECO:0007669"/>
    <property type="project" value="TreeGrafter"/>
</dbReference>
<comment type="pathway">
    <text evidence="1 13">Cell wall biogenesis; peptidoglycan biosynthesis.</text>
</comment>
<evidence type="ECO:0000256" key="12">
    <source>
        <dbReference type="ARBA" id="ARBA00060592"/>
    </source>
</evidence>
<keyword evidence="8" id="KW-0564">Palmitate</keyword>
<evidence type="ECO:0000256" key="8">
    <source>
        <dbReference type="ARBA" id="ARBA00023139"/>
    </source>
</evidence>
<dbReference type="Proteomes" id="UP000008366">
    <property type="component" value="Unassembled WGS sequence"/>
</dbReference>
<keyword evidence="11 13" id="KW-0961">Cell wall biogenesis/degradation</keyword>
<evidence type="ECO:0000256" key="2">
    <source>
        <dbReference type="ARBA" id="ARBA00022475"/>
    </source>
</evidence>
<dbReference type="PANTHER" id="PTHR30582:SF2">
    <property type="entry name" value="L,D-TRANSPEPTIDASE YCIB-RELATED"/>
    <property type="match status" value="1"/>
</dbReference>
<dbReference type="eggNOG" id="COG1376">
    <property type="taxonomic scope" value="Bacteria"/>
</dbReference>
<evidence type="ECO:0000256" key="5">
    <source>
        <dbReference type="ARBA" id="ARBA00022960"/>
    </source>
</evidence>
<dbReference type="GO" id="GO:0016746">
    <property type="term" value="F:acyltransferase activity"/>
    <property type="evidence" value="ECO:0007669"/>
    <property type="project" value="UniProtKB-KW"/>
</dbReference>
<evidence type="ECO:0000313" key="17">
    <source>
        <dbReference type="EMBL" id="GAB96921.1"/>
    </source>
</evidence>
<feature type="signal peptide" evidence="15">
    <location>
        <begin position="1"/>
        <end position="38"/>
    </location>
</feature>
<dbReference type="GO" id="GO:0071972">
    <property type="term" value="F:peptidoglycan L,D-transpeptidase activity"/>
    <property type="evidence" value="ECO:0007669"/>
    <property type="project" value="TreeGrafter"/>
</dbReference>
<dbReference type="Pfam" id="PF17964">
    <property type="entry name" value="Big_10"/>
    <property type="match status" value="1"/>
</dbReference>
<dbReference type="STRING" id="1184609.KILIM_052_00190"/>
<dbReference type="PROSITE" id="PS52029">
    <property type="entry name" value="LD_TPASE"/>
    <property type="match status" value="1"/>
</dbReference>
<feature type="chain" id="PRO_5003899803" description="L,D-TPase catalytic domain-containing protein" evidence="15">
    <location>
        <begin position="39"/>
        <end position="457"/>
    </location>
</feature>
<evidence type="ECO:0000256" key="10">
    <source>
        <dbReference type="ARBA" id="ARBA00023315"/>
    </source>
</evidence>
<keyword evidence="4 15" id="KW-0732">Signal</keyword>
<comment type="caution">
    <text evidence="17">The sequence shown here is derived from an EMBL/GenBank/DDBJ whole genome shotgun (WGS) entry which is preliminary data.</text>
</comment>
<keyword evidence="18" id="KW-1185">Reference proteome</keyword>